<dbReference type="EMBL" id="MU864352">
    <property type="protein sequence ID" value="KAK4193104.1"/>
    <property type="molecule type" value="Genomic_DNA"/>
</dbReference>
<protein>
    <submittedName>
        <fullName evidence="1">Uncharacterized protein</fullName>
    </submittedName>
</protein>
<evidence type="ECO:0000313" key="1">
    <source>
        <dbReference type="EMBL" id="KAK4193104.1"/>
    </source>
</evidence>
<organism evidence="1 2">
    <name type="scientific">Podospora australis</name>
    <dbReference type="NCBI Taxonomy" id="1536484"/>
    <lineage>
        <taxon>Eukaryota</taxon>
        <taxon>Fungi</taxon>
        <taxon>Dikarya</taxon>
        <taxon>Ascomycota</taxon>
        <taxon>Pezizomycotina</taxon>
        <taxon>Sordariomycetes</taxon>
        <taxon>Sordariomycetidae</taxon>
        <taxon>Sordariales</taxon>
        <taxon>Podosporaceae</taxon>
        <taxon>Podospora</taxon>
    </lineage>
</organism>
<name>A0AAN7AND3_9PEZI</name>
<dbReference type="Proteomes" id="UP001302126">
    <property type="component" value="Unassembled WGS sequence"/>
</dbReference>
<evidence type="ECO:0000313" key="2">
    <source>
        <dbReference type="Proteomes" id="UP001302126"/>
    </source>
</evidence>
<dbReference type="AlphaFoldDB" id="A0AAN7AND3"/>
<sequence>MSGLNDQDRSSNWRIAVASPLGDLWSHKFDKFDNKISSSSTSISHSDPQQASQAAQPSAFLTTAKTSTKITSPSGLCEYCSSIDIGVLEIGRLGKGPHAPDLETVKRNAQFCRLCRWLQHLRWHNRGGMEDCPPPLEPCPLFYCFIAQWSGDTRLWFSISDDLESEELHVYIYKAPVNAFVTGDFMTHKALRIQTRRRLLSVVILEELAGHRDCSTW</sequence>
<accession>A0AAN7AND3</accession>
<proteinExistence type="predicted"/>
<gene>
    <name evidence="1" type="ORF">QBC35DRAFT_482633</name>
</gene>
<reference evidence="1" key="1">
    <citation type="journal article" date="2023" name="Mol. Phylogenet. Evol.">
        <title>Genome-scale phylogeny and comparative genomics of the fungal order Sordariales.</title>
        <authorList>
            <person name="Hensen N."/>
            <person name="Bonometti L."/>
            <person name="Westerberg I."/>
            <person name="Brannstrom I.O."/>
            <person name="Guillou S."/>
            <person name="Cros-Aarteil S."/>
            <person name="Calhoun S."/>
            <person name="Haridas S."/>
            <person name="Kuo A."/>
            <person name="Mondo S."/>
            <person name="Pangilinan J."/>
            <person name="Riley R."/>
            <person name="LaButti K."/>
            <person name="Andreopoulos B."/>
            <person name="Lipzen A."/>
            <person name="Chen C."/>
            <person name="Yan M."/>
            <person name="Daum C."/>
            <person name="Ng V."/>
            <person name="Clum A."/>
            <person name="Steindorff A."/>
            <person name="Ohm R.A."/>
            <person name="Martin F."/>
            <person name="Silar P."/>
            <person name="Natvig D.O."/>
            <person name="Lalanne C."/>
            <person name="Gautier V."/>
            <person name="Ament-Velasquez S.L."/>
            <person name="Kruys A."/>
            <person name="Hutchinson M.I."/>
            <person name="Powell A.J."/>
            <person name="Barry K."/>
            <person name="Miller A.N."/>
            <person name="Grigoriev I.V."/>
            <person name="Debuchy R."/>
            <person name="Gladieux P."/>
            <person name="Hiltunen Thoren M."/>
            <person name="Johannesson H."/>
        </authorList>
    </citation>
    <scope>NUCLEOTIDE SEQUENCE</scope>
    <source>
        <strain evidence="1">PSN309</strain>
    </source>
</reference>
<keyword evidence="2" id="KW-1185">Reference proteome</keyword>
<comment type="caution">
    <text evidence="1">The sequence shown here is derived from an EMBL/GenBank/DDBJ whole genome shotgun (WGS) entry which is preliminary data.</text>
</comment>
<reference evidence="1" key="2">
    <citation type="submission" date="2023-05" db="EMBL/GenBank/DDBJ databases">
        <authorList>
            <consortium name="Lawrence Berkeley National Laboratory"/>
            <person name="Steindorff A."/>
            <person name="Hensen N."/>
            <person name="Bonometti L."/>
            <person name="Westerberg I."/>
            <person name="Brannstrom I.O."/>
            <person name="Guillou S."/>
            <person name="Cros-Aarteil S."/>
            <person name="Calhoun S."/>
            <person name="Haridas S."/>
            <person name="Kuo A."/>
            <person name="Mondo S."/>
            <person name="Pangilinan J."/>
            <person name="Riley R."/>
            <person name="Labutti K."/>
            <person name="Andreopoulos B."/>
            <person name="Lipzen A."/>
            <person name="Chen C."/>
            <person name="Yanf M."/>
            <person name="Daum C."/>
            <person name="Ng V."/>
            <person name="Clum A."/>
            <person name="Ohm R."/>
            <person name="Martin F."/>
            <person name="Silar P."/>
            <person name="Natvig D."/>
            <person name="Lalanne C."/>
            <person name="Gautier V."/>
            <person name="Ament-Velasquez S.L."/>
            <person name="Kruys A."/>
            <person name="Hutchinson M.I."/>
            <person name="Powell A.J."/>
            <person name="Barry K."/>
            <person name="Miller A.N."/>
            <person name="Grigoriev I.V."/>
            <person name="Debuchy R."/>
            <person name="Gladieux P."/>
            <person name="Thoren M.H."/>
            <person name="Johannesson H."/>
        </authorList>
    </citation>
    <scope>NUCLEOTIDE SEQUENCE</scope>
    <source>
        <strain evidence="1">PSN309</strain>
    </source>
</reference>